<feature type="transmembrane region" description="Helical" evidence="7">
    <location>
        <begin position="103"/>
        <end position="126"/>
    </location>
</feature>
<keyword evidence="4 7" id="KW-1133">Transmembrane helix</keyword>
<comment type="similarity">
    <text evidence="6">Belongs to the ABC-4 integral membrane protein family.</text>
</comment>
<evidence type="ECO:0000256" key="4">
    <source>
        <dbReference type="ARBA" id="ARBA00022989"/>
    </source>
</evidence>
<feature type="transmembrane region" description="Helical" evidence="7">
    <location>
        <begin position="448"/>
        <end position="469"/>
    </location>
</feature>
<name>W0RS24_9BACT</name>
<evidence type="ECO:0000259" key="8">
    <source>
        <dbReference type="Pfam" id="PF02687"/>
    </source>
</evidence>
<dbReference type="InParanoid" id="W0RS24"/>
<dbReference type="InterPro" id="IPR025857">
    <property type="entry name" value="MacB_PCD"/>
</dbReference>
<evidence type="ECO:0000256" key="6">
    <source>
        <dbReference type="ARBA" id="ARBA00038076"/>
    </source>
</evidence>
<keyword evidence="3 7" id="KW-0812">Transmembrane</keyword>
<dbReference type="InterPro" id="IPR047928">
    <property type="entry name" value="Perm_prefix_1"/>
</dbReference>
<comment type="subcellular location">
    <subcellularLocation>
        <location evidence="1">Cell membrane</location>
        <topology evidence="1">Multi-pass membrane protein</topology>
    </subcellularLocation>
</comment>
<dbReference type="InterPro" id="IPR050250">
    <property type="entry name" value="Macrolide_Exporter_MacB"/>
</dbReference>
<evidence type="ECO:0000256" key="5">
    <source>
        <dbReference type="ARBA" id="ARBA00023136"/>
    </source>
</evidence>
<feature type="transmembrane region" description="Helical" evidence="7">
    <location>
        <begin position="407"/>
        <end position="428"/>
    </location>
</feature>
<dbReference type="GO" id="GO:0005886">
    <property type="term" value="C:plasma membrane"/>
    <property type="evidence" value="ECO:0007669"/>
    <property type="project" value="UniProtKB-SubCell"/>
</dbReference>
<dbReference type="Pfam" id="PF02687">
    <property type="entry name" value="FtsX"/>
    <property type="match status" value="2"/>
</dbReference>
<dbReference type="GO" id="GO:0022857">
    <property type="term" value="F:transmembrane transporter activity"/>
    <property type="evidence" value="ECO:0007669"/>
    <property type="project" value="TreeGrafter"/>
</dbReference>
<feature type="domain" description="MacB-like periplasmic core" evidence="9">
    <location>
        <begin position="106"/>
        <end position="315"/>
    </location>
</feature>
<feature type="transmembrane region" description="Helical" evidence="7">
    <location>
        <begin position="352"/>
        <end position="375"/>
    </location>
</feature>
<dbReference type="PATRIC" id="fig|861299.3.peg.5751"/>
<dbReference type="InterPro" id="IPR003838">
    <property type="entry name" value="ABC3_permease_C"/>
</dbReference>
<evidence type="ECO:0000313" key="11">
    <source>
        <dbReference type="Proteomes" id="UP000019151"/>
    </source>
</evidence>
<proteinExistence type="inferred from homology"/>
<keyword evidence="2" id="KW-1003">Cell membrane</keyword>
<gene>
    <name evidence="10" type="ORF">J421_5712</name>
</gene>
<feature type="domain" description="ABC3 transporter permease C-terminal" evidence="8">
    <location>
        <begin position="358"/>
        <end position="475"/>
    </location>
</feature>
<evidence type="ECO:0000313" key="10">
    <source>
        <dbReference type="EMBL" id="AHG93247.1"/>
    </source>
</evidence>
<dbReference type="PANTHER" id="PTHR30572">
    <property type="entry name" value="MEMBRANE COMPONENT OF TRANSPORTER-RELATED"/>
    <property type="match status" value="1"/>
</dbReference>
<evidence type="ECO:0000256" key="7">
    <source>
        <dbReference type="SAM" id="Phobius"/>
    </source>
</evidence>
<evidence type="ECO:0000256" key="3">
    <source>
        <dbReference type="ARBA" id="ARBA00022692"/>
    </source>
</evidence>
<sequence length="882" mass="93208">MTRLGRFTRQLRARIWKVPVEREVDAELAYHLEMRTAENIAAGMDPGAAREAALRRFGDVAQIASTCRTLGEERDRAMELTDRIAELRQDATYAARHLRANPVFAVVAALTIALGIGTSTTIFGIVDAVLLRPLPFREPDRLVRVWEANPTIDRFGVSEPNYLDWRARARSFTELAAYAGTVTSLTGGGDPERLRGAVATPALFRVLGVAPALGRALVDDDARPGDVRRVVVLSDALWRRSFGADARAVGRSITLDGRAYEIVGVMPAGFDFPGRRELWLPYAPSTEASRGNHILSVVGRLKPGVAVAAATTELRGIAGELSRQYPQSNADWGVTVASVADWIVGPELRTRVLVLLAAVGLLLLMACVNVANLLLARATARQRDMGLRAALGAGRGRLARQLLTESLVLAASGAAVGIALAFVLVPALRGAAADTVPRLDEMRVDWRVLAFGVGASALTGLLFGLAPAVQASRTNLATLLRGGGRVAAASGARSALGALIVGSVALATLLLVGAGLIGGSFVRLMRVDPGFDPGGVLTAQLVLPDARYGDEARRDVFWSEVVRRLSMLPGVRAAGATNVAPFSGGSTSTPFTVPGRADAGAYRQADWRAVTPGYFAALGIRLKRGRLVAESDARDAPTVIVVSEAMAARVWPGEDPIGRQVLAQGNKDPWTVVGVVGDIRDGTLEAEPREMMYLSYHQNAWGSMWLTLRMRGDPMRAADAVRREIWAIDRALPVAEVQPLERLVADAAAQPRLTSLVFALFAGAALVLAVVGVYGIVAYGVAQQTREIGVRLALGAGRSRILARVVGHGLRLALAGTALGAVAALALSRYLTGILYDVAPTDAATYAAVVVVLATAAALASALPATAAARLDPVRALRNPGS</sequence>
<feature type="transmembrane region" description="Helical" evidence="7">
    <location>
        <begin position="846"/>
        <end position="869"/>
    </location>
</feature>
<reference evidence="10 11" key="1">
    <citation type="journal article" date="2014" name="Genome Announc.">
        <title>Genome Sequence and Methylome of Soil Bacterium Gemmatirosa kalamazoonensis KBS708T, a Member of the Rarely Cultivated Gemmatimonadetes Phylum.</title>
        <authorList>
            <person name="Debruyn J.M."/>
            <person name="Radosevich M."/>
            <person name="Wommack K.E."/>
            <person name="Polson S.W."/>
            <person name="Hauser L.J."/>
            <person name="Fawaz M.N."/>
            <person name="Korlach J."/>
            <person name="Tsai Y.C."/>
        </authorList>
    </citation>
    <scope>NUCLEOTIDE SEQUENCE [LARGE SCALE GENOMIC DNA]</scope>
    <source>
        <strain evidence="10 11">KBS708</strain>
        <plasmid evidence="11">Plasmid 2</plasmid>
    </source>
</reference>
<dbReference type="OrthoDB" id="9770036at2"/>
<accession>W0RS24</accession>
<keyword evidence="11" id="KW-1185">Reference proteome</keyword>
<protein>
    <submittedName>
        <fullName evidence="10">Permease</fullName>
    </submittedName>
</protein>
<organism evidence="10 11">
    <name type="scientific">Gemmatirosa kalamazoonensis</name>
    <dbReference type="NCBI Taxonomy" id="861299"/>
    <lineage>
        <taxon>Bacteria</taxon>
        <taxon>Pseudomonadati</taxon>
        <taxon>Gemmatimonadota</taxon>
        <taxon>Gemmatimonadia</taxon>
        <taxon>Gemmatimonadales</taxon>
        <taxon>Gemmatimonadaceae</taxon>
        <taxon>Gemmatirosa</taxon>
    </lineage>
</organism>
<dbReference type="eggNOG" id="COG0577">
    <property type="taxonomic scope" value="Bacteria"/>
</dbReference>
<feature type="domain" description="MacB-like periplasmic core" evidence="9">
    <location>
        <begin position="499"/>
        <end position="724"/>
    </location>
</feature>
<dbReference type="HOGENOM" id="CLU_009433_1_0_0"/>
<feature type="transmembrane region" description="Helical" evidence="7">
    <location>
        <begin position="756"/>
        <end position="781"/>
    </location>
</feature>
<dbReference type="EMBL" id="CP007130">
    <property type="protein sequence ID" value="AHG93247.1"/>
    <property type="molecule type" value="Genomic_DNA"/>
</dbReference>
<dbReference type="Pfam" id="PF12704">
    <property type="entry name" value="MacB_PCD"/>
    <property type="match status" value="2"/>
</dbReference>
<keyword evidence="10" id="KW-0614">Plasmid</keyword>
<keyword evidence="5 7" id="KW-0472">Membrane</keyword>
<feature type="transmembrane region" description="Helical" evidence="7">
    <location>
        <begin position="801"/>
        <end position="826"/>
    </location>
</feature>
<dbReference type="InterPro" id="IPR017800">
    <property type="entry name" value="ADOP"/>
</dbReference>
<feature type="transmembrane region" description="Helical" evidence="7">
    <location>
        <begin position="495"/>
        <end position="517"/>
    </location>
</feature>
<dbReference type="KEGG" id="gba:J421_5712"/>
<geneLocation type="plasmid" evidence="10 11">
    <name>2</name>
</geneLocation>
<dbReference type="NCBIfam" id="TIGR03434">
    <property type="entry name" value="ADOP"/>
    <property type="match status" value="1"/>
</dbReference>
<dbReference type="RefSeq" id="WP_025414553.1">
    <property type="nucleotide sequence ID" value="NZ_CP007130.1"/>
</dbReference>
<evidence type="ECO:0000256" key="1">
    <source>
        <dbReference type="ARBA" id="ARBA00004651"/>
    </source>
</evidence>
<dbReference type="Proteomes" id="UP000019151">
    <property type="component" value="Plasmid 2"/>
</dbReference>
<evidence type="ECO:0000256" key="2">
    <source>
        <dbReference type="ARBA" id="ARBA00022475"/>
    </source>
</evidence>
<evidence type="ECO:0000259" key="9">
    <source>
        <dbReference type="Pfam" id="PF12704"/>
    </source>
</evidence>
<dbReference type="AlphaFoldDB" id="W0RS24"/>
<dbReference type="NCBIfam" id="NF038403">
    <property type="entry name" value="perm_prefix_1"/>
    <property type="match status" value="1"/>
</dbReference>
<dbReference type="PANTHER" id="PTHR30572:SF4">
    <property type="entry name" value="ABC TRANSPORTER PERMEASE YTRF"/>
    <property type="match status" value="1"/>
</dbReference>
<feature type="domain" description="ABC3 transporter permease C-terminal" evidence="8">
    <location>
        <begin position="760"/>
        <end position="872"/>
    </location>
</feature>